<accession>A0A345ZR96</accession>
<proteinExistence type="predicted"/>
<evidence type="ECO:0008006" key="3">
    <source>
        <dbReference type="Google" id="ProtNLM"/>
    </source>
</evidence>
<gene>
    <name evidence="1" type="ORF">DW352_02265</name>
</gene>
<dbReference type="RefSeq" id="WP_115688138.1">
    <property type="nucleotide sequence ID" value="NZ_CP031417.1"/>
</dbReference>
<dbReference type="AlphaFoldDB" id="A0A345ZR96"/>
<dbReference type="Proteomes" id="UP000254889">
    <property type="component" value="Chromosome"/>
</dbReference>
<organism evidence="1 2">
    <name type="scientific">Pseudolabrys taiwanensis</name>
    <dbReference type="NCBI Taxonomy" id="331696"/>
    <lineage>
        <taxon>Bacteria</taxon>
        <taxon>Pseudomonadati</taxon>
        <taxon>Pseudomonadota</taxon>
        <taxon>Alphaproteobacteria</taxon>
        <taxon>Hyphomicrobiales</taxon>
        <taxon>Xanthobacteraceae</taxon>
        <taxon>Pseudolabrys</taxon>
    </lineage>
</organism>
<evidence type="ECO:0000313" key="1">
    <source>
        <dbReference type="EMBL" id="AXK79443.1"/>
    </source>
</evidence>
<dbReference type="KEGG" id="ptaw:DW352_02265"/>
<evidence type="ECO:0000313" key="2">
    <source>
        <dbReference type="Proteomes" id="UP000254889"/>
    </source>
</evidence>
<keyword evidence="2" id="KW-1185">Reference proteome</keyword>
<reference evidence="1 2" key="1">
    <citation type="submission" date="2018-07" db="EMBL/GenBank/DDBJ databases">
        <authorList>
            <person name="Quirk P.G."/>
            <person name="Krulwich T.A."/>
        </authorList>
    </citation>
    <scope>NUCLEOTIDE SEQUENCE [LARGE SCALE GENOMIC DNA]</scope>
    <source>
        <strain evidence="1 2">CC-BB4</strain>
    </source>
</reference>
<dbReference type="EMBL" id="CP031417">
    <property type="protein sequence ID" value="AXK79443.1"/>
    <property type="molecule type" value="Genomic_DNA"/>
</dbReference>
<dbReference type="PROSITE" id="PS51257">
    <property type="entry name" value="PROKAR_LIPOPROTEIN"/>
    <property type="match status" value="1"/>
</dbReference>
<sequence length="151" mass="16048">MARRIPDFSSISHPTPRLFFTSALCIFVCACAARDAEIAGRARSELIGLSDNDLRMCAGHPANEDKVPGGVIWMYEHGAASSGGLTITPVIPVVGAQIGQPDGGYCRTQLKLVGGKVTEVSFAGATDLWGGRDAVCAPIVRNCLDYRKGRR</sequence>
<dbReference type="OrthoDB" id="8233656at2"/>
<name>A0A345ZR96_9HYPH</name>
<protein>
    <recommendedName>
        <fullName evidence="3">Lipoprotein</fullName>
    </recommendedName>
</protein>